<evidence type="ECO:0000313" key="3">
    <source>
        <dbReference type="EMBL" id="KAJ5066109.1"/>
    </source>
</evidence>
<reference evidence="3" key="1">
    <citation type="submission" date="2022-10" db="EMBL/GenBank/DDBJ databases">
        <title>Novel sulphate-reducing endosymbionts in the free-living metamonad Anaeramoeba.</title>
        <authorList>
            <person name="Jerlstrom-Hultqvist J."/>
            <person name="Cepicka I."/>
            <person name="Gallot-Lavallee L."/>
            <person name="Salas-Leiva D."/>
            <person name="Curtis B.A."/>
            <person name="Zahonova K."/>
            <person name="Pipaliya S."/>
            <person name="Dacks J."/>
            <person name="Roger A.J."/>
        </authorList>
    </citation>
    <scope>NUCLEOTIDE SEQUENCE</scope>
    <source>
        <strain evidence="3">BMAN</strain>
    </source>
</reference>
<proteinExistence type="predicted"/>
<comment type="caution">
    <text evidence="3">The sequence shown here is derived from an EMBL/GenBank/DDBJ whole genome shotgun (WGS) entry which is preliminary data.</text>
</comment>
<dbReference type="PROSITE" id="PS51421">
    <property type="entry name" value="RAS"/>
    <property type="match status" value="1"/>
</dbReference>
<protein>
    <submittedName>
        <fullName evidence="3">Uncharacterized protein</fullName>
    </submittedName>
</protein>
<dbReference type="SUPFAM" id="SSF52540">
    <property type="entry name" value="P-loop containing nucleoside triphosphate hydrolases"/>
    <property type="match status" value="1"/>
</dbReference>
<organism evidence="3 4">
    <name type="scientific">Anaeramoeba ignava</name>
    <name type="common">Anaerobic marine amoeba</name>
    <dbReference type="NCBI Taxonomy" id="1746090"/>
    <lineage>
        <taxon>Eukaryota</taxon>
        <taxon>Metamonada</taxon>
        <taxon>Anaeramoebidae</taxon>
        <taxon>Anaeramoeba</taxon>
    </lineage>
</organism>
<dbReference type="InterPro" id="IPR003578">
    <property type="entry name" value="Small_GTPase_Rho"/>
</dbReference>
<name>A0A9Q0L5L5_ANAIG</name>
<dbReference type="GO" id="GO:0003924">
    <property type="term" value="F:GTPase activity"/>
    <property type="evidence" value="ECO:0007669"/>
    <property type="project" value="InterPro"/>
</dbReference>
<keyword evidence="2" id="KW-0342">GTP-binding</keyword>
<dbReference type="GO" id="GO:0005525">
    <property type="term" value="F:GTP binding"/>
    <property type="evidence" value="ECO:0007669"/>
    <property type="project" value="UniProtKB-KW"/>
</dbReference>
<dbReference type="PRINTS" id="PR00449">
    <property type="entry name" value="RASTRNSFRMNG"/>
</dbReference>
<evidence type="ECO:0000256" key="2">
    <source>
        <dbReference type="ARBA" id="ARBA00023134"/>
    </source>
</evidence>
<dbReference type="PROSITE" id="PS51419">
    <property type="entry name" value="RAB"/>
    <property type="match status" value="1"/>
</dbReference>
<dbReference type="InterPro" id="IPR001806">
    <property type="entry name" value="Small_GTPase"/>
</dbReference>
<gene>
    <name evidence="3" type="ORF">M0811_03442</name>
</gene>
<dbReference type="PROSITE" id="PS51420">
    <property type="entry name" value="RHO"/>
    <property type="match status" value="1"/>
</dbReference>
<sequence>MLITYTRNKYPEQYVPSVFDRYVSDPKGKHINYLYGDDYNRIRPLDYPKYIKKRSLSNLSKRIEMAKNLMLQKNRIEYYDGIKHTYYSEANFFLICFSIISLSSFENVKSKFIPEIKQNFPNIPIILIGNEFEKRNNSIIIEELKQNNLEPITYEKGIRTAKKSKMLKYVECSFETKKNLTTILETVSRLSLKSNNQTEKSNNQK</sequence>
<keyword evidence="1" id="KW-0547">Nucleotide-binding</keyword>
<dbReference type="Gene3D" id="3.40.50.300">
    <property type="entry name" value="P-loop containing nucleotide triphosphate hydrolases"/>
    <property type="match status" value="1"/>
</dbReference>
<dbReference type="Proteomes" id="UP001149090">
    <property type="component" value="Unassembled WGS sequence"/>
</dbReference>
<evidence type="ECO:0000313" key="4">
    <source>
        <dbReference type="Proteomes" id="UP001149090"/>
    </source>
</evidence>
<dbReference type="AlphaFoldDB" id="A0A9Q0L5L5"/>
<dbReference type="Pfam" id="PF00071">
    <property type="entry name" value="Ras"/>
    <property type="match status" value="1"/>
</dbReference>
<accession>A0A9Q0L5L5</accession>
<dbReference type="PANTHER" id="PTHR24072">
    <property type="entry name" value="RHO FAMILY GTPASE"/>
    <property type="match status" value="1"/>
</dbReference>
<keyword evidence="4" id="KW-1185">Reference proteome</keyword>
<dbReference type="SMART" id="SM00174">
    <property type="entry name" value="RHO"/>
    <property type="match status" value="1"/>
</dbReference>
<dbReference type="GO" id="GO:0007264">
    <property type="term" value="P:small GTPase-mediated signal transduction"/>
    <property type="evidence" value="ECO:0007669"/>
    <property type="project" value="InterPro"/>
</dbReference>
<dbReference type="EMBL" id="JAPDFW010000147">
    <property type="protein sequence ID" value="KAJ5066109.1"/>
    <property type="molecule type" value="Genomic_DNA"/>
</dbReference>
<evidence type="ECO:0000256" key="1">
    <source>
        <dbReference type="ARBA" id="ARBA00022741"/>
    </source>
</evidence>
<dbReference type="InterPro" id="IPR027417">
    <property type="entry name" value="P-loop_NTPase"/>
</dbReference>